<organism evidence="2 3">
    <name type="scientific">Durusdinium trenchii</name>
    <dbReference type="NCBI Taxonomy" id="1381693"/>
    <lineage>
        <taxon>Eukaryota</taxon>
        <taxon>Sar</taxon>
        <taxon>Alveolata</taxon>
        <taxon>Dinophyceae</taxon>
        <taxon>Suessiales</taxon>
        <taxon>Symbiodiniaceae</taxon>
        <taxon>Durusdinium</taxon>
    </lineage>
</organism>
<dbReference type="EMBL" id="CAXAMM010012570">
    <property type="protein sequence ID" value="CAK9029293.1"/>
    <property type="molecule type" value="Genomic_DNA"/>
</dbReference>
<keyword evidence="3" id="KW-1185">Reference proteome</keyword>
<dbReference type="InterPro" id="IPR001932">
    <property type="entry name" value="PPM-type_phosphatase-like_dom"/>
</dbReference>
<proteinExistence type="predicted"/>
<accession>A0ABP0KQX5</accession>
<reference evidence="2 3" key="1">
    <citation type="submission" date="2024-02" db="EMBL/GenBank/DDBJ databases">
        <authorList>
            <person name="Chen Y."/>
            <person name="Shah S."/>
            <person name="Dougan E. K."/>
            <person name="Thang M."/>
            <person name="Chan C."/>
        </authorList>
    </citation>
    <scope>NUCLEOTIDE SEQUENCE [LARGE SCALE GENOMIC DNA]</scope>
</reference>
<evidence type="ECO:0000313" key="2">
    <source>
        <dbReference type="EMBL" id="CAK9029293.1"/>
    </source>
</evidence>
<dbReference type="Proteomes" id="UP001642464">
    <property type="component" value="Unassembled WGS sequence"/>
</dbReference>
<evidence type="ECO:0000259" key="1">
    <source>
        <dbReference type="PROSITE" id="PS51746"/>
    </source>
</evidence>
<evidence type="ECO:0000313" key="3">
    <source>
        <dbReference type="Proteomes" id="UP001642464"/>
    </source>
</evidence>
<dbReference type="Gene3D" id="3.60.40.10">
    <property type="entry name" value="PPM-type phosphatase domain"/>
    <property type="match status" value="1"/>
</dbReference>
<dbReference type="InterPro" id="IPR015655">
    <property type="entry name" value="PP2C"/>
</dbReference>
<dbReference type="SUPFAM" id="SSF81606">
    <property type="entry name" value="PP2C-like"/>
    <property type="match status" value="1"/>
</dbReference>
<dbReference type="PANTHER" id="PTHR47992">
    <property type="entry name" value="PROTEIN PHOSPHATASE"/>
    <property type="match status" value="1"/>
</dbReference>
<dbReference type="InterPro" id="IPR036457">
    <property type="entry name" value="PPM-type-like_dom_sf"/>
</dbReference>
<sequence>MMWFLSTCRGFGDPTFKHPDPIVIVTPDVKVVDLVPEDWAYMIGSDGIFDALSDQEVADIIWRAMAGEGKDAVRAAKEVVSAALRKGSRDNITAVICRFGWATPPPMDQAAAAVMSSAGLDTSSAFAPQAEPSDDVNMFG</sequence>
<name>A0ABP0KQX5_9DINO</name>
<gene>
    <name evidence="2" type="ORF">SCF082_LOCUS18724</name>
</gene>
<dbReference type="Pfam" id="PF00481">
    <property type="entry name" value="PP2C"/>
    <property type="match status" value="1"/>
</dbReference>
<dbReference type="CDD" id="cd00143">
    <property type="entry name" value="PP2Cc"/>
    <property type="match status" value="1"/>
</dbReference>
<protein>
    <submittedName>
        <fullName evidence="2">Probable protein phosphatase 2C 27 (OsPP2C27)</fullName>
    </submittedName>
</protein>
<comment type="caution">
    <text evidence="2">The sequence shown here is derived from an EMBL/GenBank/DDBJ whole genome shotgun (WGS) entry which is preliminary data.</text>
</comment>
<feature type="domain" description="PPM-type phosphatase" evidence="1">
    <location>
        <begin position="1"/>
        <end position="99"/>
    </location>
</feature>
<dbReference type="PROSITE" id="PS51746">
    <property type="entry name" value="PPM_2"/>
    <property type="match status" value="1"/>
</dbReference>